<dbReference type="InterPro" id="IPR000157">
    <property type="entry name" value="TIR_dom"/>
</dbReference>
<keyword evidence="6" id="KW-0175">Coiled coil</keyword>
<evidence type="ECO:0000256" key="6">
    <source>
        <dbReference type="SAM" id="Coils"/>
    </source>
</evidence>
<dbReference type="AlphaFoldDB" id="A0AAE0TH34"/>
<keyword evidence="2" id="KW-0812">Transmembrane</keyword>
<dbReference type="EMBL" id="JAEAOA010001197">
    <property type="protein sequence ID" value="KAK3609563.1"/>
    <property type="molecule type" value="Genomic_DNA"/>
</dbReference>
<feature type="chain" id="PRO_5042244971" description="TIR domain-containing protein" evidence="7">
    <location>
        <begin position="18"/>
        <end position="793"/>
    </location>
</feature>
<evidence type="ECO:0000256" key="2">
    <source>
        <dbReference type="ARBA" id="ARBA00022692"/>
    </source>
</evidence>
<keyword evidence="4" id="KW-1133">Transmembrane helix</keyword>
<protein>
    <recommendedName>
        <fullName evidence="8">TIR domain-containing protein</fullName>
    </recommendedName>
</protein>
<dbReference type="GO" id="GO:0005886">
    <property type="term" value="C:plasma membrane"/>
    <property type="evidence" value="ECO:0007669"/>
    <property type="project" value="TreeGrafter"/>
</dbReference>
<gene>
    <name evidence="9" type="ORF">CHS0354_019575</name>
</gene>
<comment type="subcellular location">
    <subcellularLocation>
        <location evidence="1">Membrane</location>
        <topology evidence="1">Single-pass membrane protein</topology>
    </subcellularLocation>
</comment>
<sequence length="793" mass="90879">MLQIYIYVIGLLLSVNGESTLCNLEGTSYNCNSISRLEDIPHSLPNYVQKVTLTGTYQQIDSFPNGLFHDISWMNVTELSLLHFTYINSLDKSVLDGLKYLRYLSISTCTALDFIHPEIFHSTPNLEALYLDNDRSLNLSVVENSLTHKANKLKYLSLRYLQMDTNDAGFLGERFYNALEGKELIYLDLSYANIVGLSFNASNHAAAFYHLRYLNVSNSKLPWIGISQKITIGDSLPNLQVLDVSGCESMLTDIMKKILIQFTCGLPKALKYYFLADAVMTDEPIRLNYETKVSECDCNNLKVWDFSSNHIIQVNTTKTESRYFCGLMKVDLSKNGMEYISPSFLSSFPLLKIIDLSENQLHKMQDIEDFSNLLQGNVELEVLLLHKNHLSSIPTNFLSSNTKLLLLDLRENVLTNFNIDVSHILNFRYIDLRKNQFGSLPSKTYQTLEVISAHQRNDRESNTSYLNKGLIFHSFEKNSIAEKYRYTDNPSSNLSLEVNWNIILQYMMIDFSDNPLECNCDNVGFLKWAVTTEIGLASRNTLSCRYGDTNYLLDNELHQRAEYDCQLSATIIKATSSTLSVIMSLSIAALLVRHIHRKRQEEKDIKNLKKEIHKCQKYFKYIAFIPFCSHDNDFVETVVLYALNTNIKKKLGVEEDVLCTGNDNFTPGKLIIEEIYRCIDESLVVVPIITPAFIQSEWSQTECVIAIEKHRKVLILMEEQTDTKQAMTAIQDLIKNYTRATWSNKGGQFVIRPSWDVTCDRIIALAAETLRNQRIKRGQRDDYISSLYEDNPL</sequence>
<dbReference type="GO" id="GO:0038023">
    <property type="term" value="F:signaling receptor activity"/>
    <property type="evidence" value="ECO:0007669"/>
    <property type="project" value="TreeGrafter"/>
</dbReference>
<evidence type="ECO:0000256" key="7">
    <source>
        <dbReference type="SAM" id="SignalP"/>
    </source>
</evidence>
<evidence type="ECO:0000256" key="3">
    <source>
        <dbReference type="ARBA" id="ARBA00022729"/>
    </source>
</evidence>
<name>A0AAE0TH34_9BIVA</name>
<evidence type="ECO:0000256" key="4">
    <source>
        <dbReference type="ARBA" id="ARBA00022989"/>
    </source>
</evidence>
<feature type="coiled-coil region" evidence="6">
    <location>
        <begin position="591"/>
        <end position="618"/>
    </location>
</feature>
<feature type="domain" description="TIR" evidence="8">
    <location>
        <begin position="619"/>
        <end position="757"/>
    </location>
</feature>
<dbReference type="Proteomes" id="UP001195483">
    <property type="component" value="Unassembled WGS sequence"/>
</dbReference>
<accession>A0AAE0TH34</accession>
<dbReference type="PROSITE" id="PS50104">
    <property type="entry name" value="TIR"/>
    <property type="match status" value="1"/>
</dbReference>
<organism evidence="9 10">
    <name type="scientific">Potamilus streckersoni</name>
    <dbReference type="NCBI Taxonomy" id="2493646"/>
    <lineage>
        <taxon>Eukaryota</taxon>
        <taxon>Metazoa</taxon>
        <taxon>Spiralia</taxon>
        <taxon>Lophotrochozoa</taxon>
        <taxon>Mollusca</taxon>
        <taxon>Bivalvia</taxon>
        <taxon>Autobranchia</taxon>
        <taxon>Heteroconchia</taxon>
        <taxon>Palaeoheterodonta</taxon>
        <taxon>Unionida</taxon>
        <taxon>Unionoidea</taxon>
        <taxon>Unionidae</taxon>
        <taxon>Ambleminae</taxon>
        <taxon>Lampsilini</taxon>
        <taxon>Potamilus</taxon>
    </lineage>
</organism>
<keyword evidence="5" id="KW-0472">Membrane</keyword>
<evidence type="ECO:0000313" key="10">
    <source>
        <dbReference type="Proteomes" id="UP001195483"/>
    </source>
</evidence>
<proteinExistence type="predicted"/>
<dbReference type="SMART" id="SM00255">
    <property type="entry name" value="TIR"/>
    <property type="match status" value="1"/>
</dbReference>
<reference evidence="9" key="3">
    <citation type="submission" date="2023-05" db="EMBL/GenBank/DDBJ databases">
        <authorList>
            <person name="Smith C.H."/>
        </authorList>
    </citation>
    <scope>NUCLEOTIDE SEQUENCE</scope>
    <source>
        <strain evidence="9">CHS0354</strain>
        <tissue evidence="9">Mantle</tissue>
    </source>
</reference>
<reference evidence="9" key="2">
    <citation type="journal article" date="2021" name="Genome Biol. Evol.">
        <title>Developing a high-quality reference genome for a parasitic bivalve with doubly uniparental inheritance (Bivalvia: Unionida).</title>
        <authorList>
            <person name="Smith C.H."/>
        </authorList>
    </citation>
    <scope>NUCLEOTIDE SEQUENCE</scope>
    <source>
        <strain evidence="9">CHS0354</strain>
        <tissue evidence="9">Mantle</tissue>
    </source>
</reference>
<feature type="signal peptide" evidence="7">
    <location>
        <begin position="1"/>
        <end position="17"/>
    </location>
</feature>
<keyword evidence="10" id="KW-1185">Reference proteome</keyword>
<evidence type="ECO:0000256" key="5">
    <source>
        <dbReference type="ARBA" id="ARBA00023136"/>
    </source>
</evidence>
<dbReference type="PANTHER" id="PTHR24365">
    <property type="entry name" value="TOLL-LIKE RECEPTOR"/>
    <property type="match status" value="1"/>
</dbReference>
<dbReference type="SUPFAM" id="SSF52047">
    <property type="entry name" value="RNI-like"/>
    <property type="match status" value="1"/>
</dbReference>
<comment type="caution">
    <text evidence="9">The sequence shown here is derived from an EMBL/GenBank/DDBJ whole genome shotgun (WGS) entry which is preliminary data.</text>
</comment>
<reference evidence="9" key="1">
    <citation type="journal article" date="2021" name="Genome Biol. Evol.">
        <title>A High-Quality Reference Genome for a Parasitic Bivalve with Doubly Uniparental Inheritance (Bivalvia: Unionida).</title>
        <authorList>
            <person name="Smith C.H."/>
        </authorList>
    </citation>
    <scope>NUCLEOTIDE SEQUENCE</scope>
    <source>
        <strain evidence="9">CHS0354</strain>
    </source>
</reference>
<dbReference type="InterPro" id="IPR035897">
    <property type="entry name" value="Toll_tir_struct_dom_sf"/>
</dbReference>
<dbReference type="Gene3D" id="3.40.50.10140">
    <property type="entry name" value="Toll/interleukin-1 receptor homology (TIR) domain"/>
    <property type="match status" value="1"/>
</dbReference>
<dbReference type="InterPro" id="IPR032675">
    <property type="entry name" value="LRR_dom_sf"/>
</dbReference>
<dbReference type="SUPFAM" id="SSF52058">
    <property type="entry name" value="L domain-like"/>
    <property type="match status" value="1"/>
</dbReference>
<dbReference type="PANTHER" id="PTHR24365:SF530">
    <property type="entry name" value="MSTPROX-RELATED"/>
    <property type="match status" value="1"/>
</dbReference>
<dbReference type="Gene3D" id="3.80.10.10">
    <property type="entry name" value="Ribonuclease Inhibitor"/>
    <property type="match status" value="2"/>
</dbReference>
<evidence type="ECO:0000259" key="8">
    <source>
        <dbReference type="PROSITE" id="PS50104"/>
    </source>
</evidence>
<keyword evidence="3 7" id="KW-0732">Signal</keyword>
<evidence type="ECO:0000313" key="9">
    <source>
        <dbReference type="EMBL" id="KAK3609563.1"/>
    </source>
</evidence>
<dbReference type="Pfam" id="PF01582">
    <property type="entry name" value="TIR"/>
    <property type="match status" value="1"/>
</dbReference>
<evidence type="ECO:0000256" key="1">
    <source>
        <dbReference type="ARBA" id="ARBA00004167"/>
    </source>
</evidence>
<dbReference type="GO" id="GO:0007165">
    <property type="term" value="P:signal transduction"/>
    <property type="evidence" value="ECO:0007669"/>
    <property type="project" value="InterPro"/>
</dbReference>
<dbReference type="SUPFAM" id="SSF52200">
    <property type="entry name" value="Toll/Interleukin receptor TIR domain"/>
    <property type="match status" value="1"/>
</dbReference>